<gene>
    <name evidence="2" type="ORF">Ljor_1586</name>
</gene>
<sequence>MKKIILAALITTAMTAVAEDTAPIQKVRNNWAVEHFKKQNMLYPDGGVQIVPEKKMSSYSQFKKELEKDKNDISKYGYINQPSERAQHLLSIKTIAEHQMKKQNNDYDPRSTHMRHSIGDLKMAYTFVGVPSNDISEFIGVAPYLTYLKGQGWVGAIQFFKNNDVGYCAFSENNIRLSHGSVVIAKEAVRNDVNEKITTVDVTGNKQTGFVYNVEWYDNTFFRQLECANLEYSQTITDEVIELAKRIDKNV</sequence>
<dbReference type="PATRIC" id="fig|456.5.peg.1694"/>
<dbReference type="Proteomes" id="UP000055035">
    <property type="component" value="Unassembled WGS sequence"/>
</dbReference>
<dbReference type="RefSeq" id="WP_058471049.1">
    <property type="nucleotide sequence ID" value="NZ_CAAAIC010000003.1"/>
</dbReference>
<organism evidence="2 3">
    <name type="scientific">Legionella jordanis</name>
    <dbReference type="NCBI Taxonomy" id="456"/>
    <lineage>
        <taxon>Bacteria</taxon>
        <taxon>Pseudomonadati</taxon>
        <taxon>Pseudomonadota</taxon>
        <taxon>Gammaproteobacteria</taxon>
        <taxon>Legionellales</taxon>
        <taxon>Legionellaceae</taxon>
        <taxon>Legionella</taxon>
    </lineage>
</organism>
<keyword evidence="3" id="KW-1185">Reference proteome</keyword>
<dbReference type="AlphaFoldDB" id="A0A0W0VB04"/>
<accession>A0A0W0VB04</accession>
<protein>
    <submittedName>
        <fullName evidence="2">Uncharacterized protein</fullName>
    </submittedName>
</protein>
<comment type="caution">
    <text evidence="2">The sequence shown here is derived from an EMBL/GenBank/DDBJ whole genome shotgun (WGS) entry which is preliminary data.</text>
</comment>
<evidence type="ECO:0000313" key="2">
    <source>
        <dbReference type="EMBL" id="KTD17280.1"/>
    </source>
</evidence>
<name>A0A0W0VB04_9GAMM</name>
<feature type="signal peptide" evidence="1">
    <location>
        <begin position="1"/>
        <end position="18"/>
    </location>
</feature>
<dbReference type="OrthoDB" id="5635005at2"/>
<evidence type="ECO:0000313" key="3">
    <source>
        <dbReference type="Proteomes" id="UP000055035"/>
    </source>
</evidence>
<dbReference type="EMBL" id="LNYJ01000011">
    <property type="protein sequence ID" value="KTD17280.1"/>
    <property type="molecule type" value="Genomic_DNA"/>
</dbReference>
<evidence type="ECO:0000256" key="1">
    <source>
        <dbReference type="SAM" id="SignalP"/>
    </source>
</evidence>
<proteinExistence type="predicted"/>
<keyword evidence="1" id="KW-0732">Signal</keyword>
<reference evidence="2 3" key="1">
    <citation type="submission" date="2015-11" db="EMBL/GenBank/DDBJ databases">
        <title>Genomic analysis of 38 Legionella species identifies large and diverse effector repertoires.</title>
        <authorList>
            <person name="Burstein D."/>
            <person name="Amaro F."/>
            <person name="Zusman T."/>
            <person name="Lifshitz Z."/>
            <person name="Cohen O."/>
            <person name="Gilbert J.A."/>
            <person name="Pupko T."/>
            <person name="Shuman H.A."/>
            <person name="Segal G."/>
        </authorList>
    </citation>
    <scope>NUCLEOTIDE SEQUENCE [LARGE SCALE GENOMIC DNA]</scope>
    <source>
        <strain evidence="2 3">BL-540</strain>
    </source>
</reference>
<feature type="chain" id="PRO_5006914628" evidence="1">
    <location>
        <begin position="19"/>
        <end position="251"/>
    </location>
</feature>